<accession>A0A1L7I2J2</accession>
<evidence type="ECO:0000313" key="2">
    <source>
        <dbReference type="Proteomes" id="UP000186230"/>
    </source>
</evidence>
<dbReference type="Gene3D" id="3.40.50.2300">
    <property type="match status" value="1"/>
</dbReference>
<organism evidence="1 2">
    <name type="scientific">Christiangramia flava JLT2011</name>
    <dbReference type="NCBI Taxonomy" id="1229726"/>
    <lineage>
        <taxon>Bacteria</taxon>
        <taxon>Pseudomonadati</taxon>
        <taxon>Bacteroidota</taxon>
        <taxon>Flavobacteriia</taxon>
        <taxon>Flavobacteriales</taxon>
        <taxon>Flavobacteriaceae</taxon>
        <taxon>Christiangramia</taxon>
    </lineage>
</organism>
<dbReference type="OrthoDB" id="9793058at2"/>
<gene>
    <name evidence="1" type="ORF">GRFL_1077</name>
</gene>
<dbReference type="GO" id="GO:0008794">
    <property type="term" value="F:arsenate reductase (glutaredoxin) activity"/>
    <property type="evidence" value="ECO:0007669"/>
    <property type="project" value="UniProtKB-EC"/>
</dbReference>
<dbReference type="SUPFAM" id="SSF52788">
    <property type="entry name" value="Phosphotyrosine protein phosphatases I"/>
    <property type="match status" value="1"/>
</dbReference>
<reference evidence="1 2" key="1">
    <citation type="submission" date="2016-07" db="EMBL/GenBank/DDBJ databases">
        <title>Multi-omics approach to identify versatile polysaccharide utilization systems of a marine flavobacterium Gramella flava.</title>
        <authorList>
            <person name="Tang K."/>
        </authorList>
    </citation>
    <scope>NUCLEOTIDE SEQUENCE [LARGE SCALE GENOMIC DNA]</scope>
    <source>
        <strain evidence="1 2">JLT2011</strain>
    </source>
</reference>
<dbReference type="InterPro" id="IPR036196">
    <property type="entry name" value="Ptyr_pPase_sf"/>
</dbReference>
<dbReference type="PANTHER" id="PTHR43428">
    <property type="entry name" value="ARSENATE REDUCTASE"/>
    <property type="match status" value="1"/>
</dbReference>
<dbReference type="Proteomes" id="UP000186230">
    <property type="component" value="Chromosome"/>
</dbReference>
<proteinExistence type="predicted"/>
<protein>
    <submittedName>
        <fullName evidence="1">Arsenate reductase</fullName>
        <ecNumber evidence="1">1.20.4.1</ecNumber>
    </submittedName>
</protein>
<name>A0A1L7I2J2_9FLAO</name>
<dbReference type="PANTHER" id="PTHR43428:SF1">
    <property type="entry name" value="ARSENATE REDUCTASE"/>
    <property type="match status" value="1"/>
</dbReference>
<keyword evidence="2" id="KW-1185">Reference proteome</keyword>
<keyword evidence="1" id="KW-0560">Oxidoreductase</keyword>
<dbReference type="AlphaFoldDB" id="A0A1L7I2J2"/>
<dbReference type="EMBL" id="CP016359">
    <property type="protein sequence ID" value="APU67801.1"/>
    <property type="molecule type" value="Genomic_DNA"/>
</dbReference>
<dbReference type="EC" id="1.20.4.1" evidence="1"/>
<dbReference type="KEGG" id="gfl:GRFL_1077"/>
<sequence>MRIFKKIEDFLSALDTAEITPERQEILQVFIEHMVSQIASEEAVRLNFICTHNSRRSHFAQIWAQTIAAWLELPKIECYSGGTEATAVYQSVISSLQHSGFEIAELGNGENPIFSIRYGENQLPIIAFSKEFDHPFNPKNFAAIMTCADADENCPFIPSASIRLKMTFEDPKISDGSSEEARHYQERSNQIATEMLYVFQQVKARLYEN</sequence>
<dbReference type="RefSeq" id="WP_083643642.1">
    <property type="nucleotide sequence ID" value="NZ_AMRU01000002.1"/>
</dbReference>
<evidence type="ECO:0000313" key="1">
    <source>
        <dbReference type="EMBL" id="APU67801.1"/>
    </source>
</evidence>
<dbReference type="STRING" id="1229726.GRFL_1077"/>